<accession>A0A183I1L8</accession>
<keyword evidence="2" id="KW-1185">Reference proteome</keyword>
<name>A0A183I1L8_9BILA</name>
<dbReference type="Proteomes" id="UP000242913">
    <property type="component" value="Unassembled WGS sequence"/>
</dbReference>
<reference evidence="1 2" key="1">
    <citation type="submission" date="2015-12" db="EMBL/GenBank/DDBJ databases">
        <title>Draft genome of the nematode, Onchocerca flexuosa.</title>
        <authorList>
            <person name="Mitreva M."/>
        </authorList>
    </citation>
    <scope>NUCLEOTIDE SEQUENCE [LARGE SCALE GENOMIC DNA]</scope>
    <source>
        <strain evidence="1">Red Deer</strain>
    </source>
</reference>
<proteinExistence type="predicted"/>
<dbReference type="AlphaFoldDB" id="A0A183I1L8"/>
<evidence type="ECO:0000313" key="1">
    <source>
        <dbReference type="EMBL" id="OZC10744.1"/>
    </source>
</evidence>
<dbReference type="EMBL" id="KZ269984">
    <property type="protein sequence ID" value="OZC10744.1"/>
    <property type="molecule type" value="Genomic_DNA"/>
</dbReference>
<sequence>MNSTNCCFLITARKESHHLALHLIEMSFSEIPNVKTIGITTVSRCSNSYKCETAEWANSKEIDALRADFNSQNDKYSEKPNT</sequence>
<reference evidence="3" key="2">
    <citation type="submission" date="2016-06" db="UniProtKB">
        <authorList>
            <consortium name="WormBaseParasite"/>
        </authorList>
    </citation>
    <scope>IDENTIFICATION</scope>
</reference>
<protein>
    <submittedName>
        <fullName evidence="3">DUF1273 family protein</fullName>
    </submittedName>
</protein>
<evidence type="ECO:0000313" key="2">
    <source>
        <dbReference type="Proteomes" id="UP000242913"/>
    </source>
</evidence>
<organism evidence="3">
    <name type="scientific">Onchocerca flexuosa</name>
    <dbReference type="NCBI Taxonomy" id="387005"/>
    <lineage>
        <taxon>Eukaryota</taxon>
        <taxon>Metazoa</taxon>
        <taxon>Ecdysozoa</taxon>
        <taxon>Nematoda</taxon>
        <taxon>Chromadorea</taxon>
        <taxon>Rhabditida</taxon>
        <taxon>Spirurina</taxon>
        <taxon>Spiruromorpha</taxon>
        <taxon>Filarioidea</taxon>
        <taxon>Onchocercidae</taxon>
        <taxon>Onchocerca</taxon>
    </lineage>
</organism>
<gene>
    <name evidence="1" type="ORF">X798_02167</name>
</gene>
<dbReference type="WBParaSite" id="OFLC_0001363101-mRNA-1">
    <property type="protein sequence ID" value="OFLC_0001363101-mRNA-1"/>
    <property type="gene ID" value="OFLC_0001363101"/>
</dbReference>
<evidence type="ECO:0000313" key="3">
    <source>
        <dbReference type="WBParaSite" id="OFLC_0001363101-mRNA-1"/>
    </source>
</evidence>